<name>D8S0M1_SELML</name>
<dbReference type="AlphaFoldDB" id="D8S0M1"/>
<dbReference type="InterPro" id="IPR032867">
    <property type="entry name" value="DYW_dom"/>
</dbReference>
<dbReference type="eggNOG" id="KOG4197">
    <property type="taxonomic scope" value="Eukaryota"/>
</dbReference>
<sequence length="632" mass="70233">MLRNALRKQFVLLGKKPPLDLFSTILASRSPALRSQHSEPTLLPDLQSSSEQEALDLVRQCCELGSLDQAKRLHASILEKGVSSAKLFSKYLIRMYAQCGSLEDAQRAFDGIAHPGVVSWTELVKAYAHTGHLGEAFRCFRWMLLAGTRPDLVLLSQLLLHQEPPLGLEEAKLLDAIVCSSGYARDLLLGTSLLVWYGRCGRLEESKAVFSRMEGRDAAAWNAMIWSAILSGEKKEALTLFQAMKDEGHRRLTANFATFAAVLDACAGLGALVEGRVIHRRVVEVEKLPIAGTLARSLVSMYAKCGELGEAWSVFEGVTGKRELRLWNTCIDAFAAHGQGHSVLQLFQLMQQEGVKPDQTTFSRLLFVCCYVGLIEAGYAFFALMITDHLLSPSLENYACMVDLLGRAGNLDGAQKLITRTPYQSSPVLWRSLLAACGIQGDVERGKRAAVQIFTLDPTIAEVYVVLARIYESTAKPAIARKVKLLMKERDVSSELARSWIQISGVIHSFTTGDQTHPQTEEIYAALQKLEADYPAWEAAGTSNNDLTMHDVDEEDENSVHSEKLALVVGLMNSRFQENETPVVVFKNKRMCRECHSFFATISKVAARDIVVRDSSRFHWFRQCSCSCGDYW</sequence>
<dbReference type="GO" id="GO:0003723">
    <property type="term" value="F:RNA binding"/>
    <property type="evidence" value="ECO:0007669"/>
    <property type="project" value="InterPro"/>
</dbReference>
<dbReference type="InterPro" id="IPR046849">
    <property type="entry name" value="E2_motif"/>
</dbReference>
<keyword evidence="1" id="KW-0677">Repeat</keyword>
<dbReference type="Gene3D" id="1.25.40.10">
    <property type="entry name" value="Tetratricopeptide repeat domain"/>
    <property type="match status" value="3"/>
</dbReference>
<dbReference type="NCBIfam" id="TIGR00756">
    <property type="entry name" value="PPR"/>
    <property type="match status" value="1"/>
</dbReference>
<accession>D8S0M1</accession>
<dbReference type="Pfam" id="PF01535">
    <property type="entry name" value="PPR"/>
    <property type="match status" value="4"/>
</dbReference>
<organism evidence="5">
    <name type="scientific">Selaginella moellendorffii</name>
    <name type="common">Spikemoss</name>
    <dbReference type="NCBI Taxonomy" id="88036"/>
    <lineage>
        <taxon>Eukaryota</taxon>
        <taxon>Viridiplantae</taxon>
        <taxon>Streptophyta</taxon>
        <taxon>Embryophyta</taxon>
        <taxon>Tracheophyta</taxon>
        <taxon>Lycopodiopsida</taxon>
        <taxon>Selaginellales</taxon>
        <taxon>Selaginellaceae</taxon>
        <taxon>Selaginella</taxon>
    </lineage>
</organism>
<dbReference type="PANTHER" id="PTHR47926:SF533">
    <property type="entry name" value="DYW DOMAIN-CONTAINING PROTEIN"/>
    <property type="match status" value="1"/>
</dbReference>
<dbReference type="Pfam" id="PF14432">
    <property type="entry name" value="DYW_deaminase"/>
    <property type="match status" value="1"/>
</dbReference>
<dbReference type="Gramene" id="EFJ21951">
    <property type="protein sequence ID" value="EFJ21951"/>
    <property type="gene ID" value="SELMODRAFT_106081"/>
</dbReference>
<dbReference type="InterPro" id="IPR046960">
    <property type="entry name" value="PPR_At4g14850-like_plant"/>
</dbReference>
<dbReference type="HOGENOM" id="CLU_002706_37_8_1"/>
<dbReference type="KEGG" id="smo:SELMODRAFT_106081"/>
<dbReference type="GO" id="GO:0008270">
    <property type="term" value="F:zinc ion binding"/>
    <property type="evidence" value="ECO:0007669"/>
    <property type="project" value="InterPro"/>
</dbReference>
<gene>
    <name evidence="4" type="ORF">SELMODRAFT_106081</name>
</gene>
<evidence type="ECO:0000256" key="1">
    <source>
        <dbReference type="ARBA" id="ARBA00022737"/>
    </source>
</evidence>
<dbReference type="EMBL" id="GL377597">
    <property type="protein sequence ID" value="EFJ21951.1"/>
    <property type="molecule type" value="Genomic_DNA"/>
</dbReference>
<feature type="repeat" description="PPR" evidence="2">
    <location>
        <begin position="323"/>
        <end position="357"/>
    </location>
</feature>
<dbReference type="GO" id="GO:0009451">
    <property type="term" value="P:RNA modification"/>
    <property type="evidence" value="ECO:0000318"/>
    <property type="project" value="GO_Central"/>
</dbReference>
<dbReference type="PROSITE" id="PS51375">
    <property type="entry name" value="PPR"/>
    <property type="match status" value="3"/>
</dbReference>
<dbReference type="Proteomes" id="UP000001514">
    <property type="component" value="Unassembled WGS sequence"/>
</dbReference>
<evidence type="ECO:0000259" key="3">
    <source>
        <dbReference type="Pfam" id="PF14432"/>
    </source>
</evidence>
<reference evidence="4 5" key="1">
    <citation type="journal article" date="2011" name="Science">
        <title>The Selaginella genome identifies genetic changes associated with the evolution of vascular plants.</title>
        <authorList>
            <person name="Banks J.A."/>
            <person name="Nishiyama T."/>
            <person name="Hasebe M."/>
            <person name="Bowman J.L."/>
            <person name="Gribskov M."/>
            <person name="dePamphilis C."/>
            <person name="Albert V.A."/>
            <person name="Aono N."/>
            <person name="Aoyama T."/>
            <person name="Ambrose B.A."/>
            <person name="Ashton N.W."/>
            <person name="Axtell M.J."/>
            <person name="Barker E."/>
            <person name="Barker M.S."/>
            <person name="Bennetzen J.L."/>
            <person name="Bonawitz N.D."/>
            <person name="Chapple C."/>
            <person name="Cheng C."/>
            <person name="Correa L.G."/>
            <person name="Dacre M."/>
            <person name="DeBarry J."/>
            <person name="Dreyer I."/>
            <person name="Elias M."/>
            <person name="Engstrom E.M."/>
            <person name="Estelle M."/>
            <person name="Feng L."/>
            <person name="Finet C."/>
            <person name="Floyd S.K."/>
            <person name="Frommer W.B."/>
            <person name="Fujita T."/>
            <person name="Gramzow L."/>
            <person name="Gutensohn M."/>
            <person name="Harholt J."/>
            <person name="Hattori M."/>
            <person name="Heyl A."/>
            <person name="Hirai T."/>
            <person name="Hiwatashi Y."/>
            <person name="Ishikawa M."/>
            <person name="Iwata M."/>
            <person name="Karol K.G."/>
            <person name="Koehler B."/>
            <person name="Kolukisaoglu U."/>
            <person name="Kubo M."/>
            <person name="Kurata T."/>
            <person name="Lalonde S."/>
            <person name="Li K."/>
            <person name="Li Y."/>
            <person name="Litt A."/>
            <person name="Lyons E."/>
            <person name="Manning G."/>
            <person name="Maruyama T."/>
            <person name="Michael T.P."/>
            <person name="Mikami K."/>
            <person name="Miyazaki S."/>
            <person name="Morinaga S."/>
            <person name="Murata T."/>
            <person name="Mueller-Roeber B."/>
            <person name="Nelson D.R."/>
            <person name="Obara M."/>
            <person name="Oguri Y."/>
            <person name="Olmstead R.G."/>
            <person name="Onodera N."/>
            <person name="Petersen B.L."/>
            <person name="Pils B."/>
            <person name="Prigge M."/>
            <person name="Rensing S.A."/>
            <person name="Riano-Pachon D.M."/>
            <person name="Roberts A.W."/>
            <person name="Sato Y."/>
            <person name="Scheller H.V."/>
            <person name="Schulz B."/>
            <person name="Schulz C."/>
            <person name="Shakirov E.V."/>
            <person name="Shibagaki N."/>
            <person name="Shinohara N."/>
            <person name="Shippen D.E."/>
            <person name="Soerensen I."/>
            <person name="Sotooka R."/>
            <person name="Sugimoto N."/>
            <person name="Sugita M."/>
            <person name="Sumikawa N."/>
            <person name="Tanurdzic M."/>
            <person name="Theissen G."/>
            <person name="Ulvskov P."/>
            <person name="Wakazuki S."/>
            <person name="Weng J.K."/>
            <person name="Willats W.W."/>
            <person name="Wipf D."/>
            <person name="Wolf P.G."/>
            <person name="Yang L."/>
            <person name="Zimmer A.D."/>
            <person name="Zhu Q."/>
            <person name="Mitros T."/>
            <person name="Hellsten U."/>
            <person name="Loque D."/>
            <person name="Otillar R."/>
            <person name="Salamov A."/>
            <person name="Schmutz J."/>
            <person name="Shapiro H."/>
            <person name="Lindquist E."/>
            <person name="Lucas S."/>
            <person name="Rokhsar D."/>
            <person name="Grigoriev I.V."/>
        </authorList>
    </citation>
    <scope>NUCLEOTIDE SEQUENCE [LARGE SCALE GENOMIC DNA]</scope>
</reference>
<proteinExistence type="predicted"/>
<evidence type="ECO:0000313" key="4">
    <source>
        <dbReference type="EMBL" id="EFJ21951.1"/>
    </source>
</evidence>
<dbReference type="Pfam" id="PF13041">
    <property type="entry name" value="PPR_2"/>
    <property type="match status" value="1"/>
</dbReference>
<dbReference type="PANTHER" id="PTHR47926">
    <property type="entry name" value="PENTATRICOPEPTIDE REPEAT-CONTAINING PROTEIN"/>
    <property type="match status" value="1"/>
</dbReference>
<feature type="domain" description="DYW" evidence="3">
    <location>
        <begin position="544"/>
        <end position="632"/>
    </location>
</feature>
<evidence type="ECO:0000256" key="2">
    <source>
        <dbReference type="PROSITE-ProRule" id="PRU00708"/>
    </source>
</evidence>
<protein>
    <recommendedName>
        <fullName evidence="3">DYW domain-containing protein</fullName>
    </recommendedName>
</protein>
<dbReference type="InParanoid" id="D8S0M1"/>
<dbReference type="Pfam" id="PF20430">
    <property type="entry name" value="Eplus_motif"/>
    <property type="match status" value="1"/>
</dbReference>
<dbReference type="InterPro" id="IPR002885">
    <property type="entry name" value="PPR_rpt"/>
</dbReference>
<dbReference type="GO" id="GO:0048731">
    <property type="term" value="P:system development"/>
    <property type="evidence" value="ECO:0007669"/>
    <property type="project" value="UniProtKB-ARBA"/>
</dbReference>
<dbReference type="FunFam" id="1.25.40.10:FF:000158">
    <property type="entry name" value="pentatricopeptide repeat-containing protein At2g33680"/>
    <property type="match status" value="1"/>
</dbReference>
<feature type="repeat" description="PPR" evidence="2">
    <location>
        <begin position="116"/>
        <end position="150"/>
    </location>
</feature>
<keyword evidence="5" id="KW-1185">Reference proteome</keyword>
<feature type="repeat" description="PPR" evidence="2">
    <location>
        <begin position="217"/>
        <end position="251"/>
    </location>
</feature>
<evidence type="ECO:0000313" key="5">
    <source>
        <dbReference type="Proteomes" id="UP000001514"/>
    </source>
</evidence>
<dbReference type="InterPro" id="IPR011990">
    <property type="entry name" value="TPR-like_helical_dom_sf"/>
</dbReference>